<gene>
    <name evidence="1" type="ORF">TELCIR_25928</name>
</gene>
<dbReference type="AlphaFoldDB" id="A0A2G9T488"/>
<reference evidence="1 2" key="1">
    <citation type="submission" date="2015-09" db="EMBL/GenBank/DDBJ databases">
        <title>Draft genome of the parasitic nematode Teladorsagia circumcincta isolate WARC Sus (inbred).</title>
        <authorList>
            <person name="Mitreva M."/>
        </authorList>
    </citation>
    <scope>NUCLEOTIDE SEQUENCE [LARGE SCALE GENOMIC DNA]</scope>
    <source>
        <strain evidence="1 2">S</strain>
    </source>
</reference>
<sequence length="94" mass="11095">MPSTTDLSQSLLQKVLLTKTNELFSLKRSWRSGISMEFISMMTMTTCSTSGTYEKRERYKHYKKLLNKRKDSLCVLLRCHYLYRPLCSAIRLPH</sequence>
<dbReference type="EMBL" id="KZ426694">
    <property type="protein sequence ID" value="PIO52763.1"/>
    <property type="molecule type" value="Genomic_DNA"/>
</dbReference>
<organism evidence="1 2">
    <name type="scientific">Teladorsagia circumcincta</name>
    <name type="common">Brown stomach worm</name>
    <name type="synonym">Ostertagia circumcincta</name>
    <dbReference type="NCBI Taxonomy" id="45464"/>
    <lineage>
        <taxon>Eukaryota</taxon>
        <taxon>Metazoa</taxon>
        <taxon>Ecdysozoa</taxon>
        <taxon>Nematoda</taxon>
        <taxon>Chromadorea</taxon>
        <taxon>Rhabditida</taxon>
        <taxon>Rhabditina</taxon>
        <taxon>Rhabditomorpha</taxon>
        <taxon>Strongyloidea</taxon>
        <taxon>Trichostrongylidae</taxon>
        <taxon>Teladorsagia</taxon>
    </lineage>
</organism>
<protein>
    <submittedName>
        <fullName evidence="1">Uncharacterized protein</fullName>
    </submittedName>
</protein>
<evidence type="ECO:0000313" key="1">
    <source>
        <dbReference type="EMBL" id="PIO52763.1"/>
    </source>
</evidence>
<evidence type="ECO:0000313" key="2">
    <source>
        <dbReference type="Proteomes" id="UP000230423"/>
    </source>
</evidence>
<dbReference type="Proteomes" id="UP000230423">
    <property type="component" value="Unassembled WGS sequence"/>
</dbReference>
<accession>A0A2G9T488</accession>
<keyword evidence="2" id="KW-1185">Reference proteome</keyword>
<proteinExistence type="predicted"/>
<name>A0A2G9T488_TELCI</name>